<feature type="chain" id="PRO_5045117256" description="LTXXQ motif family protein" evidence="1">
    <location>
        <begin position="24"/>
        <end position="153"/>
    </location>
</feature>
<dbReference type="EMBL" id="BAABGX010000001">
    <property type="protein sequence ID" value="GAA4300567.1"/>
    <property type="molecule type" value="Genomic_DNA"/>
</dbReference>
<protein>
    <recommendedName>
        <fullName evidence="4">LTXXQ motif family protein</fullName>
    </recommendedName>
</protein>
<proteinExistence type="predicted"/>
<evidence type="ECO:0000313" key="3">
    <source>
        <dbReference type="Proteomes" id="UP001501844"/>
    </source>
</evidence>
<evidence type="ECO:0000256" key="1">
    <source>
        <dbReference type="SAM" id="SignalP"/>
    </source>
</evidence>
<name>A0ABP8FCL3_9BACT</name>
<keyword evidence="1" id="KW-0732">Signal</keyword>
<organism evidence="2 3">
    <name type="scientific">Nibribacter koreensis</name>
    <dbReference type="NCBI Taxonomy" id="1084519"/>
    <lineage>
        <taxon>Bacteria</taxon>
        <taxon>Pseudomonadati</taxon>
        <taxon>Bacteroidota</taxon>
        <taxon>Cytophagia</taxon>
        <taxon>Cytophagales</taxon>
        <taxon>Hymenobacteraceae</taxon>
        <taxon>Nibribacter</taxon>
    </lineage>
</organism>
<dbReference type="Proteomes" id="UP001501844">
    <property type="component" value="Unassembled WGS sequence"/>
</dbReference>
<keyword evidence="3" id="KW-1185">Reference proteome</keyword>
<comment type="caution">
    <text evidence="2">The sequence shown here is derived from an EMBL/GenBank/DDBJ whole genome shotgun (WGS) entry which is preliminary data.</text>
</comment>
<accession>A0ABP8FCL3</accession>
<evidence type="ECO:0008006" key="4">
    <source>
        <dbReference type="Google" id="ProtNLM"/>
    </source>
</evidence>
<sequence>MKFKHVLTLCVLLFLAAFTQVQAQTKKETPEERKARYEKINNAKIAFITDNVKMSAEQAQRFWPIYTEHESRKRELRHKAKQFREENIGNMTDDQIQAGLESRLANRQRELDAEKEYMERYLRVITPRQLAQFYRAEREFTQLLLERLQTASK</sequence>
<gene>
    <name evidence="2" type="ORF">GCM10023183_10900</name>
</gene>
<dbReference type="RefSeq" id="WP_345163269.1">
    <property type="nucleotide sequence ID" value="NZ_BAABGX010000001.1"/>
</dbReference>
<feature type="signal peptide" evidence="1">
    <location>
        <begin position="1"/>
        <end position="23"/>
    </location>
</feature>
<evidence type="ECO:0000313" key="2">
    <source>
        <dbReference type="EMBL" id="GAA4300567.1"/>
    </source>
</evidence>
<reference evidence="3" key="1">
    <citation type="journal article" date="2019" name="Int. J. Syst. Evol. Microbiol.">
        <title>The Global Catalogue of Microorganisms (GCM) 10K type strain sequencing project: providing services to taxonomists for standard genome sequencing and annotation.</title>
        <authorList>
            <consortium name="The Broad Institute Genomics Platform"/>
            <consortium name="The Broad Institute Genome Sequencing Center for Infectious Disease"/>
            <person name="Wu L."/>
            <person name="Ma J."/>
        </authorList>
    </citation>
    <scope>NUCLEOTIDE SEQUENCE [LARGE SCALE GENOMIC DNA]</scope>
    <source>
        <strain evidence="3">JCM 17917</strain>
    </source>
</reference>